<dbReference type="OrthoDB" id="5916483at2"/>
<protein>
    <recommendedName>
        <fullName evidence="3">Thymidine kinase</fullName>
    </recommendedName>
</protein>
<name>A0A1I5LRG3_9GAMM</name>
<dbReference type="RefSeq" id="WP_017012415.1">
    <property type="nucleotide sequence ID" value="NZ_FOWR01000006.1"/>
</dbReference>
<gene>
    <name evidence="1" type="ORF">SAMN03084138_01031</name>
</gene>
<evidence type="ECO:0000313" key="2">
    <source>
        <dbReference type="Proteomes" id="UP000182692"/>
    </source>
</evidence>
<dbReference type="Proteomes" id="UP000182692">
    <property type="component" value="Unassembled WGS sequence"/>
</dbReference>
<proteinExistence type="predicted"/>
<dbReference type="EMBL" id="FOWR01000006">
    <property type="protein sequence ID" value="SFO99763.1"/>
    <property type="molecule type" value="Genomic_DNA"/>
</dbReference>
<dbReference type="GeneID" id="35872293"/>
<evidence type="ECO:0000313" key="1">
    <source>
        <dbReference type="EMBL" id="SFO99763.1"/>
    </source>
</evidence>
<reference evidence="1 2" key="1">
    <citation type="submission" date="2016-10" db="EMBL/GenBank/DDBJ databases">
        <authorList>
            <person name="de Groot N.N."/>
        </authorList>
    </citation>
    <scope>NUCLEOTIDE SEQUENCE [LARGE SCALE GENOMIC DNA]</scope>
    <source>
        <strain evidence="1 2">DSM 15893</strain>
    </source>
</reference>
<organism evidence="1 2">
    <name type="scientific">Enterovibrio norvegicus DSM 15893</name>
    <dbReference type="NCBI Taxonomy" id="1121869"/>
    <lineage>
        <taxon>Bacteria</taxon>
        <taxon>Pseudomonadati</taxon>
        <taxon>Pseudomonadota</taxon>
        <taxon>Gammaproteobacteria</taxon>
        <taxon>Vibrionales</taxon>
        <taxon>Vibrionaceae</taxon>
        <taxon>Enterovibrio</taxon>
    </lineage>
</organism>
<evidence type="ECO:0008006" key="3">
    <source>
        <dbReference type="Google" id="ProtNLM"/>
    </source>
</evidence>
<dbReference type="AlphaFoldDB" id="A0A1I5LRG3"/>
<sequence>MLWYKVAEQLTLHDITLIVGPNRTEKTKFLYEQYEGQPFTLDVSKAKIAYCGGDTRITDEEWTDISERDCPFIGVDDAHLLTPLDLVKLIDMAVETKKRLYMTCNETFVAQLPEFLSHAKLRRCSLVKLERFSDTDVCAWTLADVS</sequence>
<accession>A0A1I5LRG3</accession>